<dbReference type="Proteomes" id="UP000584931">
    <property type="component" value="Unassembled WGS sequence"/>
</dbReference>
<dbReference type="Gene3D" id="1.10.510.10">
    <property type="entry name" value="Transferase(Phosphotransferase) domain 1"/>
    <property type="match status" value="1"/>
</dbReference>
<keyword evidence="7" id="KW-0812">Transmembrane</keyword>
<dbReference type="GO" id="GO:0005524">
    <property type="term" value="F:ATP binding"/>
    <property type="evidence" value="ECO:0007669"/>
    <property type="project" value="UniProtKB-UniRule"/>
</dbReference>
<feature type="compositionally biased region" description="Pro residues" evidence="6">
    <location>
        <begin position="1"/>
        <end position="13"/>
    </location>
</feature>
<keyword evidence="7" id="KW-1133">Transmembrane helix</keyword>
<dbReference type="Gene3D" id="3.30.200.20">
    <property type="entry name" value="Phosphorylase Kinase, domain 1"/>
    <property type="match status" value="1"/>
</dbReference>
<evidence type="ECO:0000256" key="7">
    <source>
        <dbReference type="SAM" id="Phobius"/>
    </source>
</evidence>
<feature type="region of interest" description="Disordered" evidence="6">
    <location>
        <begin position="1"/>
        <end position="23"/>
    </location>
</feature>
<evidence type="ECO:0000256" key="2">
    <source>
        <dbReference type="ARBA" id="ARBA00022741"/>
    </source>
</evidence>
<name>A0A7Y9XGF7_9ACTN</name>
<dbReference type="Pfam" id="PF00069">
    <property type="entry name" value="Pkinase"/>
    <property type="match status" value="1"/>
</dbReference>
<gene>
    <name evidence="9" type="ORF">HNR06_003564</name>
</gene>
<keyword evidence="2 5" id="KW-0547">Nucleotide-binding</keyword>
<dbReference type="InterPro" id="IPR017441">
    <property type="entry name" value="Protein_kinase_ATP_BS"/>
</dbReference>
<evidence type="ECO:0000313" key="9">
    <source>
        <dbReference type="EMBL" id="NYH53975.1"/>
    </source>
</evidence>
<evidence type="ECO:0000256" key="6">
    <source>
        <dbReference type="SAM" id="MobiDB-lite"/>
    </source>
</evidence>
<feature type="region of interest" description="Disordered" evidence="6">
    <location>
        <begin position="309"/>
        <end position="367"/>
    </location>
</feature>
<evidence type="ECO:0000259" key="8">
    <source>
        <dbReference type="PROSITE" id="PS50011"/>
    </source>
</evidence>
<feature type="region of interest" description="Disordered" evidence="6">
    <location>
        <begin position="678"/>
        <end position="706"/>
    </location>
</feature>
<keyword evidence="3" id="KW-0418">Kinase</keyword>
<accession>A0A7Y9XGF7</accession>
<feature type="binding site" evidence="5">
    <location>
        <position position="55"/>
    </location>
    <ligand>
        <name>ATP</name>
        <dbReference type="ChEBI" id="CHEBI:30616"/>
    </ligand>
</feature>
<dbReference type="AlphaFoldDB" id="A0A7Y9XGF7"/>
<feature type="transmembrane region" description="Helical" evidence="7">
    <location>
        <begin position="377"/>
        <end position="399"/>
    </location>
</feature>
<reference evidence="9 10" key="1">
    <citation type="submission" date="2020-07" db="EMBL/GenBank/DDBJ databases">
        <title>Sequencing the genomes of 1000 actinobacteria strains.</title>
        <authorList>
            <person name="Klenk H.-P."/>
        </authorList>
    </citation>
    <scope>NUCLEOTIDE SEQUENCE [LARGE SCALE GENOMIC DNA]</scope>
    <source>
        <strain evidence="9 10">DSM 45278</strain>
    </source>
</reference>
<feature type="compositionally biased region" description="Low complexity" evidence="6">
    <location>
        <begin position="351"/>
        <end position="360"/>
    </location>
</feature>
<feature type="domain" description="Protein kinase" evidence="8">
    <location>
        <begin position="27"/>
        <end position="271"/>
    </location>
</feature>
<feature type="region of interest" description="Disordered" evidence="6">
    <location>
        <begin position="410"/>
        <end position="441"/>
    </location>
</feature>
<comment type="caution">
    <text evidence="9">The sequence shown here is derived from an EMBL/GenBank/DDBJ whole genome shotgun (WGS) entry which is preliminary data.</text>
</comment>
<dbReference type="InterPro" id="IPR011009">
    <property type="entry name" value="Kinase-like_dom_sf"/>
</dbReference>
<dbReference type="PROSITE" id="PS50011">
    <property type="entry name" value="PROTEIN_KINASE_DOM"/>
    <property type="match status" value="1"/>
</dbReference>
<feature type="compositionally biased region" description="Low complexity" evidence="6">
    <location>
        <begin position="684"/>
        <end position="706"/>
    </location>
</feature>
<evidence type="ECO:0000256" key="5">
    <source>
        <dbReference type="PROSITE-ProRule" id="PRU10141"/>
    </source>
</evidence>
<feature type="compositionally biased region" description="Low complexity" evidence="6">
    <location>
        <begin position="309"/>
        <end position="325"/>
    </location>
</feature>
<dbReference type="RefSeq" id="WP_179810681.1">
    <property type="nucleotide sequence ID" value="NZ_JACCHL010000001.1"/>
</dbReference>
<keyword evidence="1" id="KW-0808">Transferase</keyword>
<feature type="compositionally biased region" description="Low complexity" evidence="6">
    <location>
        <begin position="412"/>
        <end position="429"/>
    </location>
</feature>
<dbReference type="GO" id="GO:0004674">
    <property type="term" value="F:protein serine/threonine kinase activity"/>
    <property type="evidence" value="ECO:0007669"/>
    <property type="project" value="TreeGrafter"/>
</dbReference>
<dbReference type="InterPro" id="IPR008266">
    <property type="entry name" value="Tyr_kinase_AS"/>
</dbReference>
<evidence type="ECO:0000256" key="3">
    <source>
        <dbReference type="ARBA" id="ARBA00022777"/>
    </source>
</evidence>
<organism evidence="9 10">
    <name type="scientific">Nocardiopsis sinuspersici</name>
    <dbReference type="NCBI Taxonomy" id="501010"/>
    <lineage>
        <taxon>Bacteria</taxon>
        <taxon>Bacillati</taxon>
        <taxon>Actinomycetota</taxon>
        <taxon>Actinomycetes</taxon>
        <taxon>Streptosporangiales</taxon>
        <taxon>Nocardiopsidaceae</taxon>
        <taxon>Nocardiopsis</taxon>
    </lineage>
</organism>
<proteinExistence type="predicted"/>
<protein>
    <recommendedName>
        <fullName evidence="8">Protein kinase domain-containing protein</fullName>
    </recommendedName>
</protein>
<dbReference type="PROSITE" id="PS00109">
    <property type="entry name" value="PROTEIN_KINASE_TYR"/>
    <property type="match status" value="1"/>
</dbReference>
<evidence type="ECO:0000256" key="4">
    <source>
        <dbReference type="ARBA" id="ARBA00022840"/>
    </source>
</evidence>
<dbReference type="PANTHER" id="PTHR43289:SF34">
    <property type="entry name" value="SERINE_THREONINE-PROTEIN KINASE YBDM-RELATED"/>
    <property type="match status" value="1"/>
</dbReference>
<dbReference type="SUPFAM" id="SSF56112">
    <property type="entry name" value="Protein kinase-like (PK-like)"/>
    <property type="match status" value="1"/>
</dbReference>
<evidence type="ECO:0000313" key="10">
    <source>
        <dbReference type="Proteomes" id="UP000584931"/>
    </source>
</evidence>
<sequence length="706" mass="72153">MAPHPLDPLPPRVRPLAAGDPDEVDGHRLVGRLGGGGMGVVYAAVAPSGDAVALKVARAEWAADAAPDRSAAPVRHDQSVCAVGADAGGLLHGRPWTAVRYLPGPDLGQYVRETGPLPEPALLALAAGTAEALAFIHAAGVPHGDVRPGNVVVTPDGPRLVDHGIARRIDDGDSRTTAGSPGWLAPERYAGSRPGAASDVFSWACLVALAATGREPLAADASAQEAARQAREDGVDLTGVPEGLRAVLARALSADPASRPPAEDVYLECLLLSGVEDSTTRDMWAERLLALVRANWPHVDVAPYRPSEWAGAASGAGEAEGAQETEGVREAGRAQGTGSAREAGERPTGTRRPPVGAGRATARRVRGHRRGTRVGRILALVVVAVVLLAAAVGGGYLLLGALADEPEAVTAGSESGSVPGSPEGDAGPGQEEEPGEPGAEPLAGMELVSASLDTLMAAESFELTLVTYAGNGGGYGQPLPTATTTLFDHVLYRSGPREALRWTSTVTGARTSDLLMVDGDLLRAANTAWNGVPSWYRAEAGLPGPAEAFTPEGVVQPLVRAVESGTVLHQEEVVFTPPPPVADAYGHLGGEAPDDVPAVRVEGEFSASGAPDGADTVFTLVATEDGVPLGFATEGGGSGGAVLNGRPVSEGVPVSFLDPAAPEPERWYTRYTFVELNGEPDLGVPAPAQVQPAEALPAEALPSSAG</sequence>
<dbReference type="InterPro" id="IPR000719">
    <property type="entry name" value="Prot_kinase_dom"/>
</dbReference>
<dbReference type="EMBL" id="JACCHL010000001">
    <property type="protein sequence ID" value="NYH53975.1"/>
    <property type="molecule type" value="Genomic_DNA"/>
</dbReference>
<dbReference type="PANTHER" id="PTHR43289">
    <property type="entry name" value="MITOGEN-ACTIVATED PROTEIN KINASE KINASE KINASE 20-RELATED"/>
    <property type="match status" value="1"/>
</dbReference>
<keyword evidence="7" id="KW-0472">Membrane</keyword>
<evidence type="ECO:0000256" key="1">
    <source>
        <dbReference type="ARBA" id="ARBA00022679"/>
    </source>
</evidence>
<keyword evidence="4 5" id="KW-0067">ATP-binding</keyword>
<dbReference type="PROSITE" id="PS00107">
    <property type="entry name" value="PROTEIN_KINASE_ATP"/>
    <property type="match status" value="1"/>
</dbReference>